<feature type="compositionally biased region" description="Polar residues" evidence="2">
    <location>
        <begin position="41"/>
        <end position="55"/>
    </location>
</feature>
<evidence type="ECO:0000256" key="2">
    <source>
        <dbReference type="SAM" id="MobiDB-lite"/>
    </source>
</evidence>
<evidence type="ECO:0000256" key="1">
    <source>
        <dbReference type="ARBA" id="ARBA00009797"/>
    </source>
</evidence>
<feature type="region of interest" description="Disordered" evidence="2">
    <location>
        <begin position="41"/>
        <end position="65"/>
    </location>
</feature>
<name>A0AAD4GIA1_BOLED</name>
<keyword evidence="3" id="KW-0540">Nuclease</keyword>
<keyword evidence="4" id="KW-1185">Reference proteome</keyword>
<organism evidence="3 4">
    <name type="scientific">Boletus edulis BED1</name>
    <dbReference type="NCBI Taxonomy" id="1328754"/>
    <lineage>
        <taxon>Eukaryota</taxon>
        <taxon>Fungi</taxon>
        <taxon>Dikarya</taxon>
        <taxon>Basidiomycota</taxon>
        <taxon>Agaricomycotina</taxon>
        <taxon>Agaricomycetes</taxon>
        <taxon>Agaricomycetidae</taxon>
        <taxon>Boletales</taxon>
        <taxon>Boletineae</taxon>
        <taxon>Boletaceae</taxon>
        <taxon>Boletoideae</taxon>
        <taxon>Boletus</taxon>
    </lineage>
</organism>
<comment type="caution">
    <text evidence="3">The sequence shown here is derived from an EMBL/GenBank/DDBJ whole genome shotgun (WGS) entry which is preliminary data.</text>
</comment>
<evidence type="ECO:0000313" key="3">
    <source>
        <dbReference type="EMBL" id="KAF8445692.1"/>
    </source>
</evidence>
<protein>
    <submittedName>
        <fullName evidence="3">Exonuclease V</fullName>
    </submittedName>
</protein>
<reference evidence="3" key="1">
    <citation type="submission" date="2019-10" db="EMBL/GenBank/DDBJ databases">
        <authorList>
            <consortium name="DOE Joint Genome Institute"/>
            <person name="Kuo A."/>
            <person name="Miyauchi S."/>
            <person name="Kiss E."/>
            <person name="Drula E."/>
            <person name="Kohler A."/>
            <person name="Sanchez-Garcia M."/>
            <person name="Andreopoulos B."/>
            <person name="Barry K.W."/>
            <person name="Bonito G."/>
            <person name="Buee M."/>
            <person name="Carver A."/>
            <person name="Chen C."/>
            <person name="Cichocki N."/>
            <person name="Clum A."/>
            <person name="Culley D."/>
            <person name="Crous P.W."/>
            <person name="Fauchery L."/>
            <person name="Girlanda M."/>
            <person name="Hayes R."/>
            <person name="Keri Z."/>
            <person name="LaButti K."/>
            <person name="Lipzen A."/>
            <person name="Lombard V."/>
            <person name="Magnuson J."/>
            <person name="Maillard F."/>
            <person name="Morin E."/>
            <person name="Murat C."/>
            <person name="Nolan M."/>
            <person name="Ohm R."/>
            <person name="Pangilinan J."/>
            <person name="Pereira M."/>
            <person name="Perotto S."/>
            <person name="Peter M."/>
            <person name="Riley R."/>
            <person name="Sitrit Y."/>
            <person name="Stielow B."/>
            <person name="Szollosi G."/>
            <person name="Zifcakova L."/>
            <person name="Stursova M."/>
            <person name="Spatafora J.W."/>
            <person name="Tedersoo L."/>
            <person name="Vaario L.-M."/>
            <person name="Yamada A."/>
            <person name="Yan M."/>
            <person name="Wang P."/>
            <person name="Xu J."/>
            <person name="Bruns T."/>
            <person name="Baldrian P."/>
            <person name="Vilgalys R."/>
            <person name="Henrissat B."/>
            <person name="Grigoriev I.V."/>
            <person name="Hibbett D."/>
            <person name="Nagy L.G."/>
            <person name="Martin F.M."/>
        </authorList>
    </citation>
    <scope>NUCLEOTIDE SEQUENCE</scope>
    <source>
        <strain evidence="3">BED1</strain>
    </source>
</reference>
<dbReference type="AlphaFoldDB" id="A0AAD4GIA1"/>
<dbReference type="GO" id="GO:0005739">
    <property type="term" value="C:mitochondrion"/>
    <property type="evidence" value="ECO:0007669"/>
    <property type="project" value="TreeGrafter"/>
</dbReference>
<proteinExistence type="inferred from homology"/>
<comment type="similarity">
    <text evidence="1">Belongs to the EXO5 family.</text>
</comment>
<reference evidence="3" key="2">
    <citation type="journal article" date="2020" name="Nat. Commun.">
        <title>Large-scale genome sequencing of mycorrhizal fungi provides insights into the early evolution of symbiotic traits.</title>
        <authorList>
            <person name="Miyauchi S."/>
            <person name="Kiss E."/>
            <person name="Kuo A."/>
            <person name="Drula E."/>
            <person name="Kohler A."/>
            <person name="Sanchez-Garcia M."/>
            <person name="Morin E."/>
            <person name="Andreopoulos B."/>
            <person name="Barry K.W."/>
            <person name="Bonito G."/>
            <person name="Buee M."/>
            <person name="Carver A."/>
            <person name="Chen C."/>
            <person name="Cichocki N."/>
            <person name="Clum A."/>
            <person name="Culley D."/>
            <person name="Crous P.W."/>
            <person name="Fauchery L."/>
            <person name="Girlanda M."/>
            <person name="Hayes R.D."/>
            <person name="Keri Z."/>
            <person name="LaButti K."/>
            <person name="Lipzen A."/>
            <person name="Lombard V."/>
            <person name="Magnuson J."/>
            <person name="Maillard F."/>
            <person name="Murat C."/>
            <person name="Nolan M."/>
            <person name="Ohm R.A."/>
            <person name="Pangilinan J."/>
            <person name="Pereira M.F."/>
            <person name="Perotto S."/>
            <person name="Peter M."/>
            <person name="Pfister S."/>
            <person name="Riley R."/>
            <person name="Sitrit Y."/>
            <person name="Stielow J.B."/>
            <person name="Szollosi G."/>
            <person name="Zifcakova L."/>
            <person name="Stursova M."/>
            <person name="Spatafora J.W."/>
            <person name="Tedersoo L."/>
            <person name="Vaario L.M."/>
            <person name="Yamada A."/>
            <person name="Yan M."/>
            <person name="Wang P."/>
            <person name="Xu J."/>
            <person name="Bruns T."/>
            <person name="Baldrian P."/>
            <person name="Vilgalys R."/>
            <person name="Dunand C."/>
            <person name="Henrissat B."/>
            <person name="Grigoriev I.V."/>
            <person name="Hibbett D."/>
            <person name="Nagy L.G."/>
            <person name="Martin F.M."/>
        </authorList>
    </citation>
    <scope>NUCLEOTIDE SEQUENCE</scope>
    <source>
        <strain evidence="3">BED1</strain>
    </source>
</reference>
<dbReference type="GO" id="GO:0045145">
    <property type="term" value="F:single-stranded DNA 5'-3' DNA exonuclease activity"/>
    <property type="evidence" value="ECO:0007669"/>
    <property type="project" value="InterPro"/>
</dbReference>
<dbReference type="GO" id="GO:0005634">
    <property type="term" value="C:nucleus"/>
    <property type="evidence" value="ECO:0007669"/>
    <property type="project" value="TreeGrafter"/>
</dbReference>
<gene>
    <name evidence="3" type="ORF">L210DRAFT_3528224</name>
</gene>
<evidence type="ECO:0000313" key="4">
    <source>
        <dbReference type="Proteomes" id="UP001194468"/>
    </source>
</evidence>
<dbReference type="Pfam" id="PF09810">
    <property type="entry name" value="Exo5"/>
    <property type="match status" value="1"/>
</dbReference>
<dbReference type="Proteomes" id="UP001194468">
    <property type="component" value="Unassembled WGS sequence"/>
</dbReference>
<dbReference type="PANTHER" id="PTHR14464">
    <property type="entry name" value="EXONUCLEASE V"/>
    <property type="match status" value="1"/>
</dbReference>
<sequence>MDGFNELVSNGITRELPVFAITHAQVVIGVIDEVLCSPLTQPTQDQATSPGSPASDSPPKKKQRLLSQQITQELPTTTHTVGGAEPTNTENLYELHIVDYKTRRSSTIPLDEDSLSPRLQLMMYHRMLSSLLEPEAFDFDLLWRQLELDPTKPFSSQFLKQIRWQQRQIDPTDCNVHLDRLVSEWVSTVQRKRAGFMGVSQQLQLVYRRSVNAGKQQEKGKHEATETVDIDDPLEALVLQEELDLARAIEDSLSEMGHQEAAQVARHVAQNVKQVGPSSVGCTSAVWKDLISPSEPEQTNPALAWGIQQSLLNHARKALANSNSTYEPVVDPQVQEGTTSDIDISPIIGTKVFRMNDDELDPHIADILQWWLGARPPRGVDVSQTNRCFSCEYQSSCEWREQKAKEVVSRVQAW</sequence>
<dbReference type="InterPro" id="IPR019190">
    <property type="entry name" value="EXOV"/>
</dbReference>
<accession>A0AAD4GIA1</accession>
<dbReference type="PANTHER" id="PTHR14464:SF4">
    <property type="entry name" value="EXONUCLEASE V"/>
    <property type="match status" value="1"/>
</dbReference>
<keyword evidence="3" id="KW-0269">Exonuclease</keyword>
<dbReference type="GO" id="GO:0036297">
    <property type="term" value="P:interstrand cross-link repair"/>
    <property type="evidence" value="ECO:0007669"/>
    <property type="project" value="TreeGrafter"/>
</dbReference>
<dbReference type="EMBL" id="WHUW01000005">
    <property type="protein sequence ID" value="KAF8445692.1"/>
    <property type="molecule type" value="Genomic_DNA"/>
</dbReference>
<keyword evidence="3" id="KW-0378">Hydrolase</keyword>